<gene>
    <name evidence="2" type="ORF">SAMN05444955_10978</name>
</gene>
<evidence type="ECO:0008006" key="4">
    <source>
        <dbReference type="Google" id="ProtNLM"/>
    </source>
</evidence>
<dbReference type="OrthoDB" id="9811610at2"/>
<organism evidence="2 3">
    <name type="scientific">Lihuaxuella thermophila</name>
    <dbReference type="NCBI Taxonomy" id="1173111"/>
    <lineage>
        <taxon>Bacteria</taxon>
        <taxon>Bacillati</taxon>
        <taxon>Bacillota</taxon>
        <taxon>Bacilli</taxon>
        <taxon>Bacillales</taxon>
        <taxon>Thermoactinomycetaceae</taxon>
        <taxon>Lihuaxuella</taxon>
    </lineage>
</organism>
<reference evidence="2 3" key="1">
    <citation type="submission" date="2016-10" db="EMBL/GenBank/DDBJ databases">
        <authorList>
            <person name="de Groot N.N."/>
        </authorList>
    </citation>
    <scope>NUCLEOTIDE SEQUENCE [LARGE SCALE GENOMIC DNA]</scope>
    <source>
        <strain evidence="2 3">DSM 46701</strain>
    </source>
</reference>
<evidence type="ECO:0000256" key="1">
    <source>
        <dbReference type="SAM" id="Phobius"/>
    </source>
</evidence>
<evidence type="ECO:0000313" key="2">
    <source>
        <dbReference type="EMBL" id="SEN35286.1"/>
    </source>
</evidence>
<keyword evidence="1" id="KW-0472">Membrane</keyword>
<keyword evidence="1" id="KW-0812">Transmembrane</keyword>
<accession>A0A1H8FU96</accession>
<keyword evidence="3" id="KW-1185">Reference proteome</keyword>
<dbReference type="EMBL" id="FOCQ01000009">
    <property type="protein sequence ID" value="SEN35286.1"/>
    <property type="molecule type" value="Genomic_DNA"/>
</dbReference>
<evidence type="ECO:0000313" key="3">
    <source>
        <dbReference type="Proteomes" id="UP000199695"/>
    </source>
</evidence>
<sequence>MNPVAKLLIILGGALIVIGLLWQVGGKFLPLGRLPGDIVIEKENMKVYFPIVTCILISIILSLVSYLFRLFR</sequence>
<dbReference type="InterPro" id="IPR021320">
    <property type="entry name" value="DUF2905"/>
</dbReference>
<dbReference type="STRING" id="1173111.SAMN05444955_10978"/>
<protein>
    <recommendedName>
        <fullName evidence="4">DUF2905 domain-containing protein</fullName>
    </recommendedName>
</protein>
<dbReference type="Pfam" id="PF11146">
    <property type="entry name" value="DUF2905"/>
    <property type="match status" value="1"/>
</dbReference>
<dbReference type="PANTHER" id="PTHR36443:SF1">
    <property type="entry name" value="BSR5223 PROTEIN"/>
    <property type="match status" value="1"/>
</dbReference>
<feature type="transmembrane region" description="Helical" evidence="1">
    <location>
        <begin position="47"/>
        <end position="68"/>
    </location>
</feature>
<name>A0A1H8FU96_9BACL</name>
<keyword evidence="1" id="KW-1133">Transmembrane helix</keyword>
<dbReference type="PANTHER" id="PTHR36443">
    <property type="entry name" value="BSR5223 PROTEIN"/>
    <property type="match status" value="1"/>
</dbReference>
<dbReference type="Proteomes" id="UP000199695">
    <property type="component" value="Unassembled WGS sequence"/>
</dbReference>
<proteinExistence type="predicted"/>
<dbReference type="AlphaFoldDB" id="A0A1H8FU96"/>
<dbReference type="RefSeq" id="WP_089969260.1">
    <property type="nucleotide sequence ID" value="NZ_FOCQ01000009.1"/>
</dbReference>